<keyword evidence="6" id="KW-1185">Reference proteome</keyword>
<proteinExistence type="predicted"/>
<reference evidence="5" key="1">
    <citation type="submission" date="2022-01" db="EMBL/GenBank/DDBJ databases">
        <authorList>
            <person name="King R."/>
        </authorList>
    </citation>
    <scope>NUCLEOTIDE SEQUENCE</scope>
</reference>
<feature type="domain" description="Centromere/kinetochore protein zw10 C-terminal" evidence="3">
    <location>
        <begin position="410"/>
        <end position="529"/>
    </location>
</feature>
<dbReference type="Proteomes" id="UP001152799">
    <property type="component" value="Chromosome 5"/>
</dbReference>
<name>A0A9N9QGB9_9CUCU</name>
<dbReference type="GO" id="GO:1990423">
    <property type="term" value="C:RZZ complex"/>
    <property type="evidence" value="ECO:0007669"/>
    <property type="project" value="TreeGrafter"/>
</dbReference>
<evidence type="ECO:0008006" key="7">
    <source>
        <dbReference type="Google" id="ProtNLM"/>
    </source>
</evidence>
<dbReference type="InterPro" id="IPR055148">
    <property type="entry name" value="ZW10_C_2"/>
</dbReference>
<feature type="domain" description="Centromere/kinetochore protein zw10 middle" evidence="2">
    <location>
        <begin position="193"/>
        <end position="384"/>
    </location>
</feature>
<dbReference type="InterPro" id="IPR046362">
    <property type="entry name" value="Zw10/DSL1_C_sf"/>
</dbReference>
<evidence type="ECO:0000313" key="5">
    <source>
        <dbReference type="EMBL" id="CAG9769212.1"/>
    </source>
</evidence>
<feature type="domain" description="ZW10 C-terminal helical" evidence="4">
    <location>
        <begin position="558"/>
        <end position="702"/>
    </location>
</feature>
<dbReference type="Pfam" id="PF20665">
    <property type="entry name" value="Zw10_middle"/>
    <property type="match status" value="1"/>
</dbReference>
<dbReference type="GO" id="GO:0005737">
    <property type="term" value="C:cytoplasm"/>
    <property type="evidence" value="ECO:0007669"/>
    <property type="project" value="GOC"/>
</dbReference>
<evidence type="ECO:0000259" key="3">
    <source>
        <dbReference type="Pfam" id="PF20666"/>
    </source>
</evidence>
<dbReference type="PANTHER" id="PTHR12205:SF0">
    <property type="entry name" value="CENTROMERE_KINETOCHORE PROTEIN ZW10 HOMOLOG"/>
    <property type="match status" value="1"/>
</dbReference>
<dbReference type="Pfam" id="PF22766">
    <property type="entry name" value="ZW10_C2"/>
    <property type="match status" value="1"/>
</dbReference>
<keyword evidence="1" id="KW-0175">Coiled coil</keyword>
<organism evidence="5 6">
    <name type="scientific">Ceutorhynchus assimilis</name>
    <name type="common">cabbage seed weevil</name>
    <dbReference type="NCBI Taxonomy" id="467358"/>
    <lineage>
        <taxon>Eukaryota</taxon>
        <taxon>Metazoa</taxon>
        <taxon>Ecdysozoa</taxon>
        <taxon>Arthropoda</taxon>
        <taxon>Hexapoda</taxon>
        <taxon>Insecta</taxon>
        <taxon>Pterygota</taxon>
        <taxon>Neoptera</taxon>
        <taxon>Endopterygota</taxon>
        <taxon>Coleoptera</taxon>
        <taxon>Polyphaga</taxon>
        <taxon>Cucujiformia</taxon>
        <taxon>Curculionidae</taxon>
        <taxon>Ceutorhynchinae</taxon>
        <taxon>Ceutorhynchus</taxon>
    </lineage>
</organism>
<dbReference type="InterPro" id="IPR048344">
    <property type="entry name" value="Zw10_middle"/>
</dbReference>
<accession>A0A9N9QGB9</accession>
<evidence type="ECO:0000259" key="4">
    <source>
        <dbReference type="Pfam" id="PF22766"/>
    </source>
</evidence>
<dbReference type="Pfam" id="PF20666">
    <property type="entry name" value="ZW10_C"/>
    <property type="match status" value="1"/>
</dbReference>
<protein>
    <recommendedName>
        <fullName evidence="7">Centromere/kinetochore protein zw10</fullName>
    </recommendedName>
</protein>
<evidence type="ECO:0000256" key="1">
    <source>
        <dbReference type="SAM" id="Coils"/>
    </source>
</evidence>
<dbReference type="InterPro" id="IPR048343">
    <property type="entry name" value="ZW10_C"/>
</dbReference>
<dbReference type="GO" id="GO:0007094">
    <property type="term" value="P:mitotic spindle assembly checkpoint signaling"/>
    <property type="evidence" value="ECO:0007669"/>
    <property type="project" value="TreeGrafter"/>
</dbReference>
<feature type="coiled-coil region" evidence="1">
    <location>
        <begin position="16"/>
        <end position="82"/>
    </location>
</feature>
<evidence type="ECO:0000313" key="6">
    <source>
        <dbReference type="Proteomes" id="UP001152799"/>
    </source>
</evidence>
<evidence type="ECO:0000259" key="2">
    <source>
        <dbReference type="Pfam" id="PF20665"/>
    </source>
</evidence>
<dbReference type="AlphaFoldDB" id="A0A9N9QGB9"/>
<dbReference type="PANTHER" id="PTHR12205">
    <property type="entry name" value="CENTROMERE/KINETOCHORE PROTEIN ZW10"/>
    <property type="match status" value="1"/>
</dbReference>
<dbReference type="OrthoDB" id="534815at2759"/>
<dbReference type="EMBL" id="OU892281">
    <property type="protein sequence ID" value="CAG9769212.1"/>
    <property type="molecule type" value="Genomic_DNA"/>
</dbReference>
<sequence length="709" mass="81604">MSILAEILPAVTKIDVDEVNKKVPKLKQDVESLKNDIIINVENIYVKYNHRHTTNNILLEKAKQFQNTLTDLKDKADFLANKDLTKADKDLKSNVNELYKVEFKMRVLLNLLNIMEQINNFKKNVAASQYVKCIAILKEFNAFIEAMPEDEKFDAINQLVLSVTEEELMLKNTLKNIITDNIYVKQVPEKHVTILKIKKPNEEMKTAIMAYYSSQNQVLLLSKIAKYLWEDLFVPIVNQEIEITEKDTISFASLNLNVKSADKKSDYTVVFNNLEKVLGFLTKHFNYDVTDNLTVLGYIGNDIRDNLSELIIKNCLRDTIPSSTEELQNYKVVIEATKKLEKSLLDAQIFTTDTTSILEYANNVDVLFINKMCKGYLESAIEIMKHDLHDIMDVGVPYNPEYPLGNVELEFSQCAISKNVQELLKFCEEILQKALGASPECSGRLFTTVTNILSKYLTFVPEFHKTYLTTLPQQIAVFLNNCQYISYTLVKWNMEYCSQLRHVLDTCDFSKEIGQFSSVEHELFQIYIDGQVKQIEEIMEGAQLEGRTIQKLDSKTEKSIRQCLRQQELLRTVWHKVLPYEVYNKNIGIIVNALCRCLIRDIIKFEDIPAKVAEDLVEVIKLILTRAPKLFINPNEVALYVPLWYKLNELSFVLNSSLMQINDRWADGKGPLALQFEGDELKGLIKALFQNTDRRAAVLAKIVTFNVRN</sequence>
<gene>
    <name evidence="5" type="ORF">CEUTPL_LOCUS9727</name>
</gene>
<dbReference type="GO" id="GO:0006888">
    <property type="term" value="P:endoplasmic reticulum to Golgi vesicle-mediated transport"/>
    <property type="evidence" value="ECO:0007669"/>
    <property type="project" value="TreeGrafter"/>
</dbReference>
<dbReference type="Gene3D" id="1.10.357.150">
    <property type="match status" value="1"/>
</dbReference>